<dbReference type="AlphaFoldDB" id="A0AAE1HFX0"/>
<feature type="compositionally biased region" description="Low complexity" evidence="1">
    <location>
        <begin position="41"/>
        <end position="52"/>
    </location>
</feature>
<dbReference type="PANTHER" id="PTHR46579">
    <property type="entry name" value="F5/8 TYPE C DOMAIN-CONTAINING PROTEIN-RELATED"/>
    <property type="match status" value="1"/>
</dbReference>
<feature type="compositionally biased region" description="Basic and acidic residues" evidence="1">
    <location>
        <begin position="7"/>
        <end position="17"/>
    </location>
</feature>
<evidence type="ECO:0000313" key="3">
    <source>
        <dbReference type="Proteomes" id="UP001219518"/>
    </source>
</evidence>
<reference evidence="2" key="2">
    <citation type="journal article" date="2023" name="BMC Genomics">
        <title>Pest status, molecular evolution, and epigenetic factors derived from the genome assembly of Frankliniella fusca, a thysanopteran phytovirus vector.</title>
        <authorList>
            <person name="Catto M.A."/>
            <person name="Labadie P.E."/>
            <person name="Jacobson A.L."/>
            <person name="Kennedy G.G."/>
            <person name="Srinivasan R."/>
            <person name="Hunt B.G."/>
        </authorList>
    </citation>
    <scope>NUCLEOTIDE SEQUENCE</scope>
    <source>
        <strain evidence="2">PL_HMW_Pooled</strain>
    </source>
</reference>
<reference evidence="2" key="1">
    <citation type="submission" date="2021-07" db="EMBL/GenBank/DDBJ databases">
        <authorList>
            <person name="Catto M.A."/>
            <person name="Jacobson A."/>
            <person name="Kennedy G."/>
            <person name="Labadie P."/>
            <person name="Hunt B.G."/>
            <person name="Srinivasan R."/>
        </authorList>
    </citation>
    <scope>NUCLEOTIDE SEQUENCE</scope>
    <source>
        <strain evidence="2">PL_HMW_Pooled</strain>
        <tissue evidence="2">Head</tissue>
    </source>
</reference>
<accession>A0AAE1HFX0</accession>
<dbReference type="PANTHER" id="PTHR46579:SF1">
    <property type="entry name" value="F5_8 TYPE C DOMAIN-CONTAINING PROTEIN"/>
    <property type="match status" value="1"/>
</dbReference>
<feature type="region of interest" description="Disordered" evidence="1">
    <location>
        <begin position="1"/>
        <end position="134"/>
    </location>
</feature>
<evidence type="ECO:0000256" key="1">
    <source>
        <dbReference type="SAM" id="MobiDB-lite"/>
    </source>
</evidence>
<gene>
    <name evidence="2" type="ORF">KUF71_009665</name>
</gene>
<evidence type="ECO:0000313" key="2">
    <source>
        <dbReference type="EMBL" id="KAK3920378.1"/>
    </source>
</evidence>
<feature type="compositionally biased region" description="Acidic residues" evidence="1">
    <location>
        <begin position="100"/>
        <end position="124"/>
    </location>
</feature>
<name>A0AAE1HFX0_9NEOP</name>
<sequence length="804" mass="91519">MASQGEVQRDDDQESFRSRSSLSSSNPSEHLSSSDEDEGNGNDAAGNQNAIDDVNDSASDFSENSANDNVCENSAGDSDNFSSPLDSEEDADSSDHASEPEPEPYNDPDPDPPSEPDSDDDAGDGEQPAENNMARRENLIYYGEEGRDCPITLNEGTLLIMSFAMRFGLSDLAIENLLQLLNCHMPVDAYSSLYNFQKEIPAPPLVQRNYYCPGANCRRPISFQERENFVVCQCNFECEKEHLNKLQSYYLSLPLKEQLISLLKDDNVFSKLRWEDRSVSDVISGQFYRDRINDGTIRVGRDITLQFNTDGAQIFKSSSLNVWPIQVMINELPYNIRKNSIILCGLWYGSKPNMNTFLDSFIRELTSLHQDGFHIPHEPPRHLKVHTILSSVDSVARAPMQGLKQFSGMYGCSFCLHPGEYTAVGRGGAVLYPGGLGPLRTARNHRLDTIEYNRVPRARNFHIQGVKGTAALLVLPVFNIIDSFVPDYLHAVLLGVVETMVEHWTSVPGQWYIGNDEKIDDIDRVLLTIKPPCEITRTPRTFYSRHLWRGHEWKNFLLYYSIPCLKAVNFPAKYLNHWFLLVYGISCFLRDHITDEDYARGTAAINEYVRKLSAIYSTPVLMKFNTHLLLHIPKSVKDFGALWAWSTFKYEHYNGFLAKMFKSSQSAQLQICKNYVRFQGVAQKISELYNEENDIPPCISKALRSLGTERTSRHVFVANDNLKLLGVPISGSLSLVKMNVVQQLFPNIPIQNNNVRFYKRFLYKHVLYHRPEETQVERSMESMKLSNDENTKREEMHLRVITAK</sequence>
<dbReference type="EMBL" id="JAHWGI010000994">
    <property type="protein sequence ID" value="KAK3920378.1"/>
    <property type="molecule type" value="Genomic_DNA"/>
</dbReference>
<feature type="compositionally biased region" description="Polar residues" evidence="1">
    <location>
        <begin position="56"/>
        <end position="81"/>
    </location>
</feature>
<protein>
    <submittedName>
        <fullName evidence="2">Halomucin</fullName>
    </submittedName>
</protein>
<feature type="compositionally biased region" description="Low complexity" evidence="1">
    <location>
        <begin position="18"/>
        <end position="31"/>
    </location>
</feature>
<comment type="caution">
    <text evidence="2">The sequence shown here is derived from an EMBL/GenBank/DDBJ whole genome shotgun (WGS) entry which is preliminary data.</text>
</comment>
<proteinExistence type="predicted"/>
<keyword evidence="3" id="KW-1185">Reference proteome</keyword>
<dbReference type="Proteomes" id="UP001219518">
    <property type="component" value="Unassembled WGS sequence"/>
</dbReference>
<organism evidence="2 3">
    <name type="scientific">Frankliniella fusca</name>
    <dbReference type="NCBI Taxonomy" id="407009"/>
    <lineage>
        <taxon>Eukaryota</taxon>
        <taxon>Metazoa</taxon>
        <taxon>Ecdysozoa</taxon>
        <taxon>Arthropoda</taxon>
        <taxon>Hexapoda</taxon>
        <taxon>Insecta</taxon>
        <taxon>Pterygota</taxon>
        <taxon>Neoptera</taxon>
        <taxon>Paraneoptera</taxon>
        <taxon>Thysanoptera</taxon>
        <taxon>Terebrantia</taxon>
        <taxon>Thripoidea</taxon>
        <taxon>Thripidae</taxon>
        <taxon>Frankliniella</taxon>
    </lineage>
</organism>